<dbReference type="Proteomes" id="UP000000673">
    <property type="component" value="Unassembled WGS sequence"/>
</dbReference>
<dbReference type="GO" id="GO:0003254">
    <property type="term" value="P:regulation of membrane depolarization"/>
    <property type="evidence" value="ECO:0007669"/>
    <property type="project" value="TreeGrafter"/>
</dbReference>
<sequence length="588" mass="69045">MERRTIENRHTCSIEETRTSQAEAAALPRHEKAWRYLLALRLASDRHPSTRKHLKSTYQIQKENERLVQCFPFYIVHPLSRLRAYADMATFVVMNLHLMLLPFAFSFLTFLPNTSTLNRIESYDLELCFLLAGEFLLKFCTGYVDQDAFEIVLDPKRIVWRRLRPLRLLYDLALFMPYILLLEVFRAWILDAGAEVCLAFVSLLYISNIGRFHDSNRYFQVIPRTLGVPEGRKRIIQIIMNTVYVLHWTTCLGYIIPLILKAHPSAVSSDQQHLLEVLRMMEEHTPTYRNISALRTVTDPFVRRRLTDIQTNASTSYRYFRSMMMTLRLGLASCERTDLEQHFMYQWTMWLVMFLGWIWFNYVPVVLCRALDSPEMANDQYDRFLSNLHAYSLNKRLSPQLERSLRENFATRFRARFFDESMIMGLFPRNLRSSIKMETCRHLVTSVDLFKNLPYSILADIVDCLQLEVYLEGDVIIAAGSYGDSMYFLASGTVAVYAMHGRELGHLSDGAYFGEISLIKRNQQRTANVVALEPCEIYRLPHEDFQSVIQPHTYLLNRIRKQAEQRLSAMKRKKDKMYRKKLIEAFLQ</sequence>
<evidence type="ECO:0000313" key="5">
    <source>
        <dbReference type="Proteomes" id="UP000000673"/>
    </source>
</evidence>
<dbReference type="VEuPathDB" id="VectorBase:ADAR2_002742"/>
<proteinExistence type="predicted"/>
<dbReference type="Gene3D" id="2.60.120.10">
    <property type="entry name" value="Jelly Rolls"/>
    <property type="match status" value="1"/>
</dbReference>
<dbReference type="eggNOG" id="KOG0498">
    <property type="taxonomic scope" value="Eukaryota"/>
</dbReference>
<name>W5JGC1_ANODA</name>
<dbReference type="OMA" id="FLGWIWF"/>
<organism evidence="3">
    <name type="scientific">Anopheles darlingi</name>
    <name type="common">Mosquito</name>
    <dbReference type="NCBI Taxonomy" id="43151"/>
    <lineage>
        <taxon>Eukaryota</taxon>
        <taxon>Metazoa</taxon>
        <taxon>Ecdysozoa</taxon>
        <taxon>Arthropoda</taxon>
        <taxon>Hexapoda</taxon>
        <taxon>Insecta</taxon>
        <taxon>Pterygota</taxon>
        <taxon>Neoptera</taxon>
        <taxon>Endopterygota</taxon>
        <taxon>Diptera</taxon>
        <taxon>Nematocera</taxon>
        <taxon>Culicoidea</taxon>
        <taxon>Culicidae</taxon>
        <taxon>Anophelinae</taxon>
        <taxon>Anopheles</taxon>
    </lineage>
</organism>
<evidence type="ECO:0000313" key="3">
    <source>
        <dbReference type="EMBL" id="ETN61869.1"/>
    </source>
</evidence>
<dbReference type="AlphaFoldDB" id="W5JGC1"/>
<dbReference type="InterPro" id="IPR051413">
    <property type="entry name" value="K/Na_HCN_channel"/>
</dbReference>
<dbReference type="InterPro" id="IPR014710">
    <property type="entry name" value="RmlC-like_jellyroll"/>
</dbReference>
<dbReference type="PROSITE" id="PS00889">
    <property type="entry name" value="CNMP_BINDING_2"/>
    <property type="match status" value="1"/>
</dbReference>
<accession>W5JGC1</accession>
<protein>
    <recommendedName>
        <fullName evidence="2">Cyclic nucleotide-binding domain-containing protein</fullName>
    </recommendedName>
</protein>
<reference evidence="3" key="3">
    <citation type="journal article" date="2013" name="Nucleic Acids Res.">
        <title>The genome of Anopheles darlingi, the main neotropical malaria vector.</title>
        <authorList>
            <person name="Marinotti O."/>
            <person name="Cerqueira G.C."/>
            <person name="de Almeida L.G."/>
            <person name="Ferro M.I."/>
            <person name="Loreto E.L."/>
            <person name="Zaha A."/>
            <person name="Teixeira S.M."/>
            <person name="Wespiser A.R."/>
            <person name="Almeida E Silva A."/>
            <person name="Schlindwein A.D."/>
            <person name="Pacheco A.C."/>
            <person name="Silva A.L."/>
            <person name="Graveley B.R."/>
            <person name="Walenz B.P."/>
            <person name="Lima Bde A."/>
            <person name="Ribeiro C.A."/>
            <person name="Nunes-Silva C.G."/>
            <person name="de Carvalho C.R."/>
            <person name="Soares C.M."/>
            <person name="de Menezes C.B."/>
            <person name="Matiolli C."/>
            <person name="Caffrey D."/>
            <person name="Araujo D.A."/>
            <person name="de Oliveira D.M."/>
            <person name="Golenbock D."/>
            <person name="Grisard E.C."/>
            <person name="Fantinatti-Garboggini F."/>
            <person name="de Carvalho F.M."/>
            <person name="Barcellos F.G."/>
            <person name="Prosdocimi F."/>
            <person name="May G."/>
            <person name="Azevedo Junior G.M."/>
            <person name="Guimaraes G.M."/>
            <person name="Goldman G.H."/>
            <person name="Padilha I.Q."/>
            <person name="Batista Jda S."/>
            <person name="Ferro J.A."/>
            <person name="Ribeiro J.M."/>
            <person name="Fietto J.L."/>
            <person name="Dabbas K.M."/>
            <person name="Cerdeira L."/>
            <person name="Agnez-Lima L.F."/>
            <person name="Brocchi M."/>
            <person name="de Carvalho M.O."/>
            <person name="Teixeira Mde M."/>
            <person name="Diniz Maia Mde M."/>
            <person name="Goldman M.H."/>
            <person name="Cruz Schneider M.P."/>
            <person name="Felipe M.S."/>
            <person name="Hungria M."/>
            <person name="Nicolas M.F."/>
            <person name="Pereira M."/>
            <person name="Montes M.A."/>
            <person name="Cantao M.E."/>
            <person name="Vincentz M."/>
            <person name="Rafael M.S."/>
            <person name="Silverman N."/>
            <person name="Stoco P.H."/>
            <person name="Souza R.C."/>
            <person name="Vicentini R."/>
            <person name="Gazzinelli R.T."/>
            <person name="Neves Rde O."/>
            <person name="Silva R."/>
            <person name="Astolfi-Filho S."/>
            <person name="Maciel T.E."/>
            <person name="Urmenyi T.P."/>
            <person name="Tadei W.P."/>
            <person name="Camargo E.P."/>
            <person name="de Vasconcelos A.T."/>
        </authorList>
    </citation>
    <scope>NUCLEOTIDE SEQUENCE</scope>
</reference>
<feature type="transmembrane region" description="Helical" evidence="1">
    <location>
        <begin position="89"/>
        <end position="111"/>
    </location>
</feature>
<reference evidence="3" key="2">
    <citation type="submission" date="2010-05" db="EMBL/GenBank/DDBJ databases">
        <authorList>
            <person name="Almeida L.G."/>
            <person name="Nicolas M.F."/>
            <person name="Souza R.C."/>
            <person name="Vasconcelos A.T.R."/>
        </authorList>
    </citation>
    <scope>NUCLEOTIDE SEQUENCE</scope>
</reference>
<evidence type="ECO:0000259" key="2">
    <source>
        <dbReference type="PROSITE" id="PS50042"/>
    </source>
</evidence>
<keyword evidence="1" id="KW-0812">Transmembrane</keyword>
<dbReference type="InterPro" id="IPR000595">
    <property type="entry name" value="cNMP-bd_dom"/>
</dbReference>
<dbReference type="Gene3D" id="1.10.287.630">
    <property type="entry name" value="Helix hairpin bin"/>
    <property type="match status" value="1"/>
</dbReference>
<evidence type="ECO:0000256" key="1">
    <source>
        <dbReference type="SAM" id="Phobius"/>
    </source>
</evidence>
<dbReference type="EMBL" id="ADMH02001604">
    <property type="protein sequence ID" value="ETN61869.1"/>
    <property type="molecule type" value="Genomic_DNA"/>
</dbReference>
<dbReference type="VEuPathDB" id="VectorBase:ADAC006462"/>
<dbReference type="InterPro" id="IPR018488">
    <property type="entry name" value="cNMP-bd_CS"/>
</dbReference>
<dbReference type="PROSITE" id="PS50042">
    <property type="entry name" value="CNMP_BINDING_3"/>
    <property type="match status" value="1"/>
</dbReference>
<feature type="transmembrane region" description="Helical" evidence="1">
    <location>
        <begin position="242"/>
        <end position="260"/>
    </location>
</feature>
<feature type="domain" description="Cyclic nucleotide-binding" evidence="2">
    <location>
        <begin position="449"/>
        <end position="566"/>
    </location>
</feature>
<dbReference type="CDD" id="cd00038">
    <property type="entry name" value="CAP_ED"/>
    <property type="match status" value="1"/>
</dbReference>
<keyword evidence="1" id="KW-1133">Transmembrane helix</keyword>
<feature type="transmembrane region" description="Helical" evidence="1">
    <location>
        <begin position="347"/>
        <end position="367"/>
    </location>
</feature>
<gene>
    <name evidence="3" type="ORF">AND_006462</name>
</gene>
<dbReference type="PANTHER" id="PTHR45689:SF14">
    <property type="entry name" value="CYCLIC NUCLEOTIDE-GATED CATION CHANNEL SUBUNIT A-LIKE PROTEIN"/>
    <property type="match status" value="1"/>
</dbReference>
<dbReference type="InterPro" id="IPR018490">
    <property type="entry name" value="cNMP-bd_dom_sf"/>
</dbReference>
<evidence type="ECO:0000313" key="4">
    <source>
        <dbReference type="EnsemblMetazoa" id="ADAC006462-PA"/>
    </source>
</evidence>
<dbReference type="STRING" id="43151.W5JGC1"/>
<dbReference type="GO" id="GO:0098855">
    <property type="term" value="C:HCN channel complex"/>
    <property type="evidence" value="ECO:0007669"/>
    <property type="project" value="TreeGrafter"/>
</dbReference>
<feature type="transmembrane region" description="Helical" evidence="1">
    <location>
        <begin position="187"/>
        <end position="207"/>
    </location>
</feature>
<keyword evidence="1" id="KW-0472">Membrane</keyword>
<reference evidence="3 5" key="1">
    <citation type="journal article" date="2010" name="BMC Genomics">
        <title>Combination of measures distinguishes pre-miRNAs from other stem-loops in the genome of the newly sequenced Anopheles darlingi.</title>
        <authorList>
            <person name="Mendes N.D."/>
            <person name="Freitas A.T."/>
            <person name="Vasconcelos A.T."/>
            <person name="Sagot M.F."/>
        </authorList>
    </citation>
    <scope>NUCLEOTIDE SEQUENCE</scope>
</reference>
<reference evidence="4" key="4">
    <citation type="submission" date="2015-06" db="UniProtKB">
        <authorList>
            <consortium name="EnsemblMetazoa"/>
        </authorList>
    </citation>
    <scope>IDENTIFICATION</scope>
</reference>
<dbReference type="GO" id="GO:0035725">
    <property type="term" value="P:sodium ion transmembrane transport"/>
    <property type="evidence" value="ECO:0007669"/>
    <property type="project" value="TreeGrafter"/>
</dbReference>
<dbReference type="GO" id="GO:0005249">
    <property type="term" value="F:voltage-gated potassium channel activity"/>
    <property type="evidence" value="ECO:0007669"/>
    <property type="project" value="TreeGrafter"/>
</dbReference>
<dbReference type="EnsemblMetazoa" id="ADAC006462-RA">
    <property type="protein sequence ID" value="ADAC006462-PA"/>
    <property type="gene ID" value="ADAC006462"/>
</dbReference>
<dbReference type="PANTHER" id="PTHR45689">
    <property type="entry name" value="I[[H]] CHANNEL, ISOFORM E"/>
    <property type="match status" value="1"/>
</dbReference>
<dbReference type="HOGENOM" id="CLU_005746_15_2_1"/>
<keyword evidence="5" id="KW-1185">Reference proteome</keyword>
<dbReference type="Pfam" id="PF00027">
    <property type="entry name" value="cNMP_binding"/>
    <property type="match status" value="1"/>
</dbReference>
<dbReference type="SUPFAM" id="SSF51206">
    <property type="entry name" value="cAMP-binding domain-like"/>
    <property type="match status" value="1"/>
</dbReference>
<dbReference type="SMART" id="SM00100">
    <property type="entry name" value="cNMP"/>
    <property type="match status" value="1"/>
</dbReference>